<evidence type="ECO:0000313" key="2">
    <source>
        <dbReference type="Proteomes" id="UP000308768"/>
    </source>
</evidence>
<dbReference type="AlphaFoldDB" id="A0A4U0WK22"/>
<organism evidence="1 2">
    <name type="scientific">Cryomyces minteri</name>
    <dbReference type="NCBI Taxonomy" id="331657"/>
    <lineage>
        <taxon>Eukaryota</taxon>
        <taxon>Fungi</taxon>
        <taxon>Dikarya</taxon>
        <taxon>Ascomycota</taxon>
        <taxon>Pezizomycotina</taxon>
        <taxon>Dothideomycetes</taxon>
        <taxon>Dothideomycetes incertae sedis</taxon>
        <taxon>Cryomyces</taxon>
    </lineage>
</organism>
<dbReference type="Proteomes" id="UP000308768">
    <property type="component" value="Unassembled WGS sequence"/>
</dbReference>
<reference evidence="1 2" key="1">
    <citation type="submission" date="2017-03" db="EMBL/GenBank/DDBJ databases">
        <title>Genomes of endolithic fungi from Antarctica.</title>
        <authorList>
            <person name="Coleine C."/>
            <person name="Masonjones S."/>
            <person name="Stajich J.E."/>
        </authorList>
    </citation>
    <scope>NUCLEOTIDE SEQUENCE [LARGE SCALE GENOMIC DNA]</scope>
    <source>
        <strain evidence="1 2">CCFEE 5187</strain>
    </source>
</reference>
<accession>A0A4U0WK22</accession>
<keyword evidence="2" id="KW-1185">Reference proteome</keyword>
<comment type="caution">
    <text evidence="1">The sequence shown here is derived from an EMBL/GenBank/DDBJ whole genome shotgun (WGS) entry which is preliminary data.</text>
</comment>
<protein>
    <submittedName>
        <fullName evidence="1">Uncharacterized protein</fullName>
    </submittedName>
</protein>
<name>A0A4U0WK22_9PEZI</name>
<gene>
    <name evidence="1" type="ORF">B0A49_06397</name>
</gene>
<proteinExistence type="predicted"/>
<evidence type="ECO:0000313" key="1">
    <source>
        <dbReference type="EMBL" id="TKA63442.1"/>
    </source>
</evidence>
<dbReference type="EMBL" id="NAJN01001400">
    <property type="protein sequence ID" value="TKA63442.1"/>
    <property type="molecule type" value="Genomic_DNA"/>
</dbReference>
<sequence length="118" mass="12391">MHEATPSSGPRLPTINLRNHHLNQDSHAGCGPFGGYFLPSFSILGSHVHLSSSGIGSMTMGTWLPHPHQVDFSLGKSADGGGEKRACTGGVLAGGLLQVSQLDFLHMAAVDWEQGFAV</sequence>